<dbReference type="EMBL" id="JAEFBJ010000003">
    <property type="protein sequence ID" value="KAG7633957.1"/>
    <property type="molecule type" value="Genomic_DNA"/>
</dbReference>
<protein>
    <submittedName>
        <fullName evidence="1">Uncharacterized protein</fullName>
    </submittedName>
</protein>
<proteinExistence type="predicted"/>
<dbReference type="AlphaFoldDB" id="A0A8T2FCZ4"/>
<accession>A0A8T2FCZ4</accession>
<evidence type="ECO:0000313" key="1">
    <source>
        <dbReference type="EMBL" id="KAG7633957.1"/>
    </source>
</evidence>
<dbReference type="Proteomes" id="UP000694251">
    <property type="component" value="Chromosome 3"/>
</dbReference>
<gene>
    <name evidence="1" type="ORF">ISN44_As03g042270</name>
</gene>
<evidence type="ECO:0000313" key="2">
    <source>
        <dbReference type="Proteomes" id="UP000694251"/>
    </source>
</evidence>
<organism evidence="1 2">
    <name type="scientific">Arabidopsis suecica</name>
    <name type="common">Swedish thale-cress</name>
    <name type="synonym">Cardaminopsis suecica</name>
    <dbReference type="NCBI Taxonomy" id="45249"/>
    <lineage>
        <taxon>Eukaryota</taxon>
        <taxon>Viridiplantae</taxon>
        <taxon>Streptophyta</taxon>
        <taxon>Embryophyta</taxon>
        <taxon>Tracheophyta</taxon>
        <taxon>Spermatophyta</taxon>
        <taxon>Magnoliopsida</taxon>
        <taxon>eudicotyledons</taxon>
        <taxon>Gunneridae</taxon>
        <taxon>Pentapetalae</taxon>
        <taxon>rosids</taxon>
        <taxon>malvids</taxon>
        <taxon>Brassicales</taxon>
        <taxon>Brassicaceae</taxon>
        <taxon>Camelineae</taxon>
        <taxon>Arabidopsis</taxon>
    </lineage>
</organism>
<reference evidence="1 2" key="1">
    <citation type="submission" date="2020-12" db="EMBL/GenBank/DDBJ databases">
        <title>Concerted genomic and epigenomic changes stabilize Arabidopsis allopolyploids.</title>
        <authorList>
            <person name="Chen Z."/>
        </authorList>
    </citation>
    <scope>NUCLEOTIDE SEQUENCE [LARGE SCALE GENOMIC DNA]</scope>
    <source>
        <strain evidence="1">As9502</strain>
        <tissue evidence="1">Leaf</tissue>
    </source>
</reference>
<comment type="caution">
    <text evidence="1">The sequence shown here is derived from an EMBL/GenBank/DDBJ whole genome shotgun (WGS) entry which is preliminary data.</text>
</comment>
<keyword evidence="2" id="KW-1185">Reference proteome</keyword>
<name>A0A8T2FCZ4_ARASU</name>
<sequence>MHLERKTKRRNKKLREKWERGVNGDFSLVGNGTPLRKTIPNVFRSL</sequence>